<sequence>MEKKMQKPEMEIIRFDCADVIVASGGGPFEEVGENEEE</sequence>
<gene>
    <name evidence="1" type="ORF">SAMN05216469_108132</name>
</gene>
<dbReference type="AlphaFoldDB" id="A0A1H7LC43"/>
<accession>A0A1H7LC43</accession>
<reference evidence="1 2" key="1">
    <citation type="submission" date="2016-10" db="EMBL/GenBank/DDBJ databases">
        <authorList>
            <person name="de Groot N.N."/>
        </authorList>
    </citation>
    <scope>NUCLEOTIDE SEQUENCE [LARGE SCALE GENOMIC DNA]</scope>
    <source>
        <strain evidence="1 2">KH2T6</strain>
    </source>
</reference>
<evidence type="ECO:0000313" key="2">
    <source>
        <dbReference type="Proteomes" id="UP000186015"/>
    </source>
</evidence>
<evidence type="ECO:0000313" key="1">
    <source>
        <dbReference type="EMBL" id="SEK95907.1"/>
    </source>
</evidence>
<organism evidence="1 2">
    <name type="scientific">Ruminococcus albus</name>
    <dbReference type="NCBI Taxonomy" id="1264"/>
    <lineage>
        <taxon>Bacteria</taxon>
        <taxon>Bacillati</taxon>
        <taxon>Bacillota</taxon>
        <taxon>Clostridia</taxon>
        <taxon>Eubacteriales</taxon>
        <taxon>Oscillospiraceae</taxon>
        <taxon>Ruminococcus</taxon>
    </lineage>
</organism>
<dbReference type="EMBL" id="FOAT01000008">
    <property type="protein sequence ID" value="SEK95907.1"/>
    <property type="molecule type" value="Genomic_DNA"/>
</dbReference>
<proteinExistence type="predicted"/>
<name>A0A1H7LC43_RUMAL</name>
<protein>
    <submittedName>
        <fullName evidence="1">Uncharacterized protein</fullName>
    </submittedName>
</protein>
<dbReference type="Proteomes" id="UP000186015">
    <property type="component" value="Unassembled WGS sequence"/>
</dbReference>